<dbReference type="GO" id="GO:0005829">
    <property type="term" value="C:cytosol"/>
    <property type="evidence" value="ECO:0007669"/>
    <property type="project" value="TreeGrafter"/>
</dbReference>
<accession>G7UQ99</accession>
<dbReference type="OrthoDB" id="5298045at2"/>
<dbReference type="HOGENOM" id="CLU_048995_6_1_6"/>
<dbReference type="InterPro" id="IPR002545">
    <property type="entry name" value="CheW-lke_dom"/>
</dbReference>
<dbReference type="SMART" id="SM00260">
    <property type="entry name" value="CheW"/>
    <property type="match status" value="1"/>
</dbReference>
<dbReference type="STRING" id="1045855.DSC_05300"/>
<evidence type="ECO:0000313" key="3">
    <source>
        <dbReference type="Proteomes" id="UP000005870"/>
    </source>
</evidence>
<dbReference type="AlphaFoldDB" id="G7UQ99"/>
<dbReference type="PROSITE" id="PS50851">
    <property type="entry name" value="CHEW"/>
    <property type="match status" value="1"/>
</dbReference>
<dbReference type="PANTHER" id="PTHR22617:SF43">
    <property type="entry name" value="PROTEIN PILI"/>
    <property type="match status" value="1"/>
</dbReference>
<dbReference type="eggNOG" id="COG0835">
    <property type="taxonomic scope" value="Bacteria"/>
</dbReference>
<dbReference type="Pfam" id="PF01584">
    <property type="entry name" value="CheW"/>
    <property type="match status" value="1"/>
</dbReference>
<dbReference type="InterPro" id="IPR036061">
    <property type="entry name" value="CheW-like_dom_sf"/>
</dbReference>
<dbReference type="Proteomes" id="UP000005870">
    <property type="component" value="Chromosome"/>
</dbReference>
<evidence type="ECO:0000259" key="1">
    <source>
        <dbReference type="PROSITE" id="PS50851"/>
    </source>
</evidence>
<dbReference type="SUPFAM" id="SSF50341">
    <property type="entry name" value="CheW-like"/>
    <property type="match status" value="1"/>
</dbReference>
<dbReference type="EMBL" id="CP003093">
    <property type="protein sequence ID" value="AER55711.1"/>
    <property type="molecule type" value="Genomic_DNA"/>
</dbReference>
<dbReference type="Gene3D" id="2.40.50.180">
    <property type="entry name" value="CheA-289, Domain 4"/>
    <property type="match status" value="1"/>
</dbReference>
<dbReference type="KEGG" id="psd:DSC_05300"/>
<dbReference type="PANTHER" id="PTHR22617">
    <property type="entry name" value="CHEMOTAXIS SENSOR HISTIDINE KINASE-RELATED"/>
    <property type="match status" value="1"/>
</dbReference>
<organism evidence="2 3">
    <name type="scientific">Pseudoxanthomonas spadix (strain BD-a59)</name>
    <dbReference type="NCBI Taxonomy" id="1045855"/>
    <lineage>
        <taxon>Bacteria</taxon>
        <taxon>Pseudomonadati</taxon>
        <taxon>Pseudomonadota</taxon>
        <taxon>Gammaproteobacteria</taxon>
        <taxon>Lysobacterales</taxon>
        <taxon>Lysobacteraceae</taxon>
        <taxon>Pseudoxanthomonas</taxon>
    </lineage>
</organism>
<dbReference type="GO" id="GO:0006935">
    <property type="term" value="P:chemotaxis"/>
    <property type="evidence" value="ECO:0007669"/>
    <property type="project" value="InterPro"/>
</dbReference>
<evidence type="ECO:0000313" key="2">
    <source>
        <dbReference type="EMBL" id="AER55711.1"/>
    </source>
</evidence>
<proteinExistence type="predicted"/>
<reference evidence="2 3" key="1">
    <citation type="journal article" date="2012" name="J. Bacteriol.">
        <title>Complete Genome Sequence of the BTEX-Degrading Bacterium Pseudoxanthomonas spadix BD-a59.</title>
        <authorList>
            <person name="Lee S.H."/>
            <person name="Jin H.M."/>
            <person name="Lee H.J."/>
            <person name="Kim J.M."/>
            <person name="Jeon C.O."/>
        </authorList>
    </citation>
    <scope>NUCLEOTIDE SEQUENCE [LARGE SCALE GENOMIC DNA]</scope>
    <source>
        <strain evidence="2 3">BD-a59</strain>
    </source>
</reference>
<gene>
    <name evidence="2" type="ordered locus">DSC_05300</name>
</gene>
<sequence length="177" mass="19357">MIRTPFDILADYERRSLAHAVVLPEVRTGTDQWRGVAYRVGSRRLVSSFDEVVEIVPIPPVTPVPGAQPWLLGVGNLRGNLFPVIDLKQFLQGERTVLHEGQRVLVIRQSGGDVALTIDELYGQRSFGAGQAVDPGALADGRFGHFVSQAFAGDGQQWGVFALSLLARTPEFRHAAQ</sequence>
<dbReference type="InterPro" id="IPR039315">
    <property type="entry name" value="CheW"/>
</dbReference>
<dbReference type="GO" id="GO:0007165">
    <property type="term" value="P:signal transduction"/>
    <property type="evidence" value="ECO:0007669"/>
    <property type="project" value="InterPro"/>
</dbReference>
<protein>
    <submittedName>
        <fullName evidence="2">Chemotaxis signal transduction protein</fullName>
    </submittedName>
</protein>
<keyword evidence="3" id="KW-1185">Reference proteome</keyword>
<feature type="domain" description="CheW-like" evidence="1">
    <location>
        <begin position="32"/>
        <end position="172"/>
    </location>
</feature>
<name>G7UQ99_PSEUP</name>